<evidence type="ECO:0000313" key="3">
    <source>
        <dbReference type="Proteomes" id="UP000238220"/>
    </source>
</evidence>
<protein>
    <recommendedName>
        <fullName evidence="4">IS110 family transposase</fullName>
    </recommendedName>
</protein>
<organism evidence="2 3">
    <name type="scientific">Solimonas fluminis</name>
    <dbReference type="NCBI Taxonomy" id="2086571"/>
    <lineage>
        <taxon>Bacteria</taxon>
        <taxon>Pseudomonadati</taxon>
        <taxon>Pseudomonadota</taxon>
        <taxon>Gammaproteobacteria</taxon>
        <taxon>Nevskiales</taxon>
        <taxon>Nevskiaceae</taxon>
        <taxon>Solimonas</taxon>
    </lineage>
</organism>
<name>A0A2S5TDN5_9GAMM</name>
<dbReference type="AlphaFoldDB" id="A0A2S5TDN5"/>
<evidence type="ECO:0000313" key="2">
    <source>
        <dbReference type="EMBL" id="PPE73104.1"/>
    </source>
</evidence>
<comment type="caution">
    <text evidence="2">The sequence shown here is derived from an EMBL/GenBank/DDBJ whole genome shotgun (WGS) entry which is preliminary data.</text>
</comment>
<feature type="transmembrane region" description="Helical" evidence="1">
    <location>
        <begin position="55"/>
        <end position="74"/>
    </location>
</feature>
<keyword evidence="3" id="KW-1185">Reference proteome</keyword>
<keyword evidence="1" id="KW-0472">Membrane</keyword>
<sequence length="99" mass="10317">MDSALCVGIDIQPHQVQVDLRREGRPLARLAFRNDHAGLAALSEFLSAWQGPVRLAIAALGAGAIAAGLILGAAPGRQVYLVAHAAEPAALALQAERFI</sequence>
<accession>A0A2S5TDN5</accession>
<gene>
    <name evidence="2" type="ORF">C3942_14880</name>
</gene>
<dbReference type="RefSeq" id="WP_104231143.1">
    <property type="nucleotide sequence ID" value="NZ_PSNW01000008.1"/>
</dbReference>
<evidence type="ECO:0000256" key="1">
    <source>
        <dbReference type="SAM" id="Phobius"/>
    </source>
</evidence>
<dbReference type="OrthoDB" id="9918538at2"/>
<dbReference type="Proteomes" id="UP000238220">
    <property type="component" value="Unassembled WGS sequence"/>
</dbReference>
<keyword evidence="1" id="KW-0812">Transmembrane</keyword>
<dbReference type="EMBL" id="PSNW01000008">
    <property type="protein sequence ID" value="PPE73104.1"/>
    <property type="molecule type" value="Genomic_DNA"/>
</dbReference>
<keyword evidence="1" id="KW-1133">Transmembrane helix</keyword>
<evidence type="ECO:0008006" key="4">
    <source>
        <dbReference type="Google" id="ProtNLM"/>
    </source>
</evidence>
<reference evidence="2 3" key="1">
    <citation type="submission" date="2018-02" db="EMBL/GenBank/DDBJ databases">
        <title>Genome sequencing of Solimonas sp. HR-BB.</title>
        <authorList>
            <person name="Lee Y."/>
            <person name="Jeon C.O."/>
        </authorList>
    </citation>
    <scope>NUCLEOTIDE SEQUENCE [LARGE SCALE GENOMIC DNA]</scope>
    <source>
        <strain evidence="2 3">HR-BB</strain>
    </source>
</reference>
<proteinExistence type="predicted"/>